<dbReference type="InterPro" id="IPR042099">
    <property type="entry name" value="ANL_N_sf"/>
</dbReference>
<comment type="caution">
    <text evidence="3">The sequence shown here is derived from an EMBL/GenBank/DDBJ whole genome shotgun (WGS) entry which is preliminary data.</text>
</comment>
<evidence type="ECO:0000313" key="3">
    <source>
        <dbReference type="EMBL" id="GAA0766102.1"/>
    </source>
</evidence>
<organism evidence="3 4">
    <name type="scientific">Ideonella azotifigens</name>
    <dbReference type="NCBI Taxonomy" id="513160"/>
    <lineage>
        <taxon>Bacteria</taxon>
        <taxon>Pseudomonadati</taxon>
        <taxon>Pseudomonadota</taxon>
        <taxon>Betaproteobacteria</taxon>
        <taxon>Burkholderiales</taxon>
        <taxon>Sphaerotilaceae</taxon>
        <taxon>Ideonella</taxon>
    </lineage>
</organism>
<dbReference type="EMBL" id="BAAAEW010000042">
    <property type="protein sequence ID" value="GAA0766102.1"/>
    <property type="molecule type" value="Genomic_DNA"/>
</dbReference>
<dbReference type="Gene3D" id="3.30.300.30">
    <property type="match status" value="1"/>
</dbReference>
<dbReference type="PANTHER" id="PTHR43767">
    <property type="entry name" value="LONG-CHAIN-FATTY-ACID--COA LIGASE"/>
    <property type="match status" value="1"/>
</dbReference>
<dbReference type="InterPro" id="IPR000873">
    <property type="entry name" value="AMP-dep_synth/lig_dom"/>
</dbReference>
<feature type="domain" description="AMP-dependent synthetase/ligase" evidence="1">
    <location>
        <begin position="21"/>
        <end position="391"/>
    </location>
</feature>
<dbReference type="SUPFAM" id="SSF56801">
    <property type="entry name" value="Acetyl-CoA synthetase-like"/>
    <property type="match status" value="1"/>
</dbReference>
<evidence type="ECO:0000313" key="4">
    <source>
        <dbReference type="Proteomes" id="UP001500279"/>
    </source>
</evidence>
<sequence length="522" mass="54548">MTAVAASPAVPAGPIERLLAQVEIRPDAPAIEMEASGQVLSYRGLQGLIEDVRAALQALGVGEGDAVLVALPACPELVAAFYALASLSALFVPVAEDLTPFELAPVLADARPKGVIVAEAGMLARVLGPSVGFALLLQGQAPVVQAIDGVRVAVLAQWVGQQQGRRCALQPPPGNPLVSCHFTYKGLGYPLGVLHRYASYGACIEGLLASAGVRAGSVHLALLPLHPIYALLASVLSPLSLGAHVIVVTGSGRRHVLALLSRRQVECASLVPTIYRLLVAQARSPGRHKAGALHPELLLVTGGSHMSPEAMAEVEEAVGVRPSQGYGLTEALLVCANFRGSAQPHSLGLPLQGGLRGGVQVAVLDAQGQPLPAGRVGEIVVSGPCLMQGYLGRPRETARFLKGGRMHTGDLGHLDAQGHLHFDGRAMPFTKSAAQMVDLPEIEAVLRRHPLVADARASVRNDPLRGERVDASVVLRAGAAIQGEDLVTFARGYLSPHKVPRSVRLFQRGLVATGAQDFQESA</sequence>
<proteinExistence type="predicted"/>
<dbReference type="InterPro" id="IPR025110">
    <property type="entry name" value="AMP-bd_C"/>
</dbReference>
<dbReference type="PANTHER" id="PTHR43767:SF1">
    <property type="entry name" value="NONRIBOSOMAL PEPTIDE SYNTHASE PES1 (EUROFUNG)-RELATED"/>
    <property type="match status" value="1"/>
</dbReference>
<dbReference type="InterPro" id="IPR045851">
    <property type="entry name" value="AMP-bd_C_sf"/>
</dbReference>
<dbReference type="Proteomes" id="UP001500279">
    <property type="component" value="Unassembled WGS sequence"/>
</dbReference>
<protein>
    <submittedName>
        <fullName evidence="3">Long-chain fatty acid--CoA ligase</fullName>
    </submittedName>
</protein>
<dbReference type="RefSeq" id="WP_231010873.1">
    <property type="nucleotide sequence ID" value="NZ_BAAAEW010000042.1"/>
</dbReference>
<evidence type="ECO:0000259" key="1">
    <source>
        <dbReference type="Pfam" id="PF00501"/>
    </source>
</evidence>
<accession>A0ABN1KGE4</accession>
<dbReference type="Gene3D" id="3.40.50.12780">
    <property type="entry name" value="N-terminal domain of ligase-like"/>
    <property type="match status" value="1"/>
</dbReference>
<keyword evidence="4" id="KW-1185">Reference proteome</keyword>
<name>A0ABN1KGE4_9BURK</name>
<dbReference type="Pfam" id="PF13193">
    <property type="entry name" value="AMP-binding_C"/>
    <property type="match status" value="1"/>
</dbReference>
<dbReference type="GO" id="GO:0016874">
    <property type="term" value="F:ligase activity"/>
    <property type="evidence" value="ECO:0007669"/>
    <property type="project" value="UniProtKB-KW"/>
</dbReference>
<dbReference type="Pfam" id="PF00501">
    <property type="entry name" value="AMP-binding"/>
    <property type="match status" value="1"/>
</dbReference>
<feature type="domain" description="AMP-binding enzyme C-terminal" evidence="2">
    <location>
        <begin position="441"/>
        <end position="510"/>
    </location>
</feature>
<evidence type="ECO:0000259" key="2">
    <source>
        <dbReference type="Pfam" id="PF13193"/>
    </source>
</evidence>
<reference evidence="3 4" key="1">
    <citation type="journal article" date="2019" name="Int. J. Syst. Evol. Microbiol.">
        <title>The Global Catalogue of Microorganisms (GCM) 10K type strain sequencing project: providing services to taxonomists for standard genome sequencing and annotation.</title>
        <authorList>
            <consortium name="The Broad Institute Genomics Platform"/>
            <consortium name="The Broad Institute Genome Sequencing Center for Infectious Disease"/>
            <person name="Wu L."/>
            <person name="Ma J."/>
        </authorList>
    </citation>
    <scope>NUCLEOTIDE SEQUENCE [LARGE SCALE GENOMIC DNA]</scope>
    <source>
        <strain evidence="3 4">JCM 15503</strain>
    </source>
</reference>
<keyword evidence="3" id="KW-0436">Ligase</keyword>
<dbReference type="InterPro" id="IPR050237">
    <property type="entry name" value="ATP-dep_AMP-bd_enzyme"/>
</dbReference>
<gene>
    <name evidence="3" type="ORF">GCM10009107_53890</name>
</gene>